<feature type="compositionally biased region" description="Basic residues" evidence="4">
    <location>
        <begin position="1"/>
        <end position="10"/>
    </location>
</feature>
<evidence type="ECO:0000259" key="5">
    <source>
        <dbReference type="PROSITE" id="PS51050"/>
    </source>
</evidence>
<dbReference type="EMBL" id="GBEZ01001293">
    <property type="protein sequence ID" value="JAC83670.1"/>
    <property type="molecule type" value="Transcribed_RNA"/>
</dbReference>
<accession>A0A061SLD3</accession>
<feature type="compositionally biased region" description="Acidic residues" evidence="4">
    <location>
        <begin position="77"/>
        <end position="87"/>
    </location>
</feature>
<evidence type="ECO:0000256" key="4">
    <source>
        <dbReference type="SAM" id="MobiDB-lite"/>
    </source>
</evidence>
<dbReference type="Gene3D" id="3.30.40.100">
    <property type="match status" value="1"/>
</dbReference>
<feature type="region of interest" description="Disordered" evidence="4">
    <location>
        <begin position="1"/>
        <end position="30"/>
    </location>
</feature>
<reference evidence="6" key="1">
    <citation type="submission" date="2014-05" db="EMBL/GenBank/DDBJ databases">
        <title>The transcriptome of the halophilic microalga Tetraselmis sp. GSL018 isolated from the Great Salt Lake, Utah.</title>
        <authorList>
            <person name="Jinkerson R.E."/>
            <person name="D'Adamo S."/>
            <person name="Posewitz M.C."/>
        </authorList>
    </citation>
    <scope>NUCLEOTIDE SEQUENCE</scope>
    <source>
        <strain evidence="6">GSL018</strain>
    </source>
</reference>
<dbReference type="PANTHER" id="PTHR15999">
    <property type="entry name" value="ZINC FINGER CW-TYPE PWWP DOMAIN PROTEIN 1"/>
    <property type="match status" value="1"/>
</dbReference>
<evidence type="ECO:0000256" key="3">
    <source>
        <dbReference type="ARBA" id="ARBA00022833"/>
    </source>
</evidence>
<feature type="compositionally biased region" description="Basic and acidic residues" evidence="4">
    <location>
        <begin position="11"/>
        <end position="24"/>
    </location>
</feature>
<dbReference type="InterPro" id="IPR011124">
    <property type="entry name" value="Znf_CW"/>
</dbReference>
<dbReference type="PANTHER" id="PTHR15999:SF2">
    <property type="entry name" value="ZINC FINGER CW-TYPE PWWP DOMAIN PROTEIN 1"/>
    <property type="match status" value="1"/>
</dbReference>
<proteinExistence type="predicted"/>
<keyword evidence="3" id="KW-0862">Zinc</keyword>
<organism evidence="6">
    <name type="scientific">Tetraselmis sp. GSL018</name>
    <dbReference type="NCBI Taxonomy" id="582737"/>
    <lineage>
        <taxon>Eukaryota</taxon>
        <taxon>Viridiplantae</taxon>
        <taxon>Chlorophyta</taxon>
        <taxon>core chlorophytes</taxon>
        <taxon>Chlorodendrophyceae</taxon>
        <taxon>Chlorodendrales</taxon>
        <taxon>Chlorodendraceae</taxon>
        <taxon>Tetraselmis</taxon>
    </lineage>
</organism>
<feature type="domain" description="CW-type" evidence="5">
    <location>
        <begin position="31"/>
        <end position="82"/>
    </location>
</feature>
<keyword evidence="1" id="KW-0479">Metal-binding</keyword>
<name>A0A061SLD3_9CHLO</name>
<dbReference type="InterPro" id="IPR042778">
    <property type="entry name" value="ZCWPW1/ZCWPW2"/>
</dbReference>
<gene>
    <name evidence="6" type="ORF">TSPGSL018_2795</name>
</gene>
<evidence type="ECO:0000256" key="2">
    <source>
        <dbReference type="ARBA" id="ARBA00022771"/>
    </source>
</evidence>
<dbReference type="AlphaFoldDB" id="A0A061SLD3"/>
<dbReference type="PROSITE" id="PS51050">
    <property type="entry name" value="ZF_CW"/>
    <property type="match status" value="1"/>
</dbReference>
<evidence type="ECO:0000313" key="6">
    <source>
        <dbReference type="EMBL" id="JAC83670.1"/>
    </source>
</evidence>
<feature type="region of interest" description="Disordered" evidence="4">
    <location>
        <begin position="65"/>
        <end position="156"/>
    </location>
</feature>
<evidence type="ECO:0000256" key="1">
    <source>
        <dbReference type="ARBA" id="ARBA00022723"/>
    </source>
</evidence>
<dbReference type="GO" id="GO:0008270">
    <property type="term" value="F:zinc ion binding"/>
    <property type="evidence" value="ECO:0007669"/>
    <property type="project" value="UniProtKB-KW"/>
</dbReference>
<dbReference type="Pfam" id="PF07496">
    <property type="entry name" value="zf-CW"/>
    <property type="match status" value="1"/>
</dbReference>
<feature type="compositionally biased region" description="Polar residues" evidence="4">
    <location>
        <begin position="143"/>
        <end position="156"/>
    </location>
</feature>
<sequence length="181" mass="20124">MGGRNKRRKRSGDPSKRRNGRGDFSDNEATAEVEDIWAQCELCNKWRRLPPGSVVQEDEPWFCSMNMDRQRNRCEVPEEAYSDDESGYETRTGRPGPSVGNGSSSRGQPAEAQRAAYHTSRGSRRRPEPSSPSDGRLPRPLSPAQQGATLSRPPQMQCLKTVSAALVTAEPHRPPLLHCNP</sequence>
<protein>
    <recommendedName>
        <fullName evidence="5">CW-type domain-containing protein</fullName>
    </recommendedName>
</protein>
<keyword evidence="2" id="KW-0863">Zinc-finger</keyword>